<dbReference type="OrthoDB" id="1577640at2759"/>
<dbReference type="Pfam" id="PF23397">
    <property type="entry name" value="DUF7104"/>
    <property type="match status" value="5"/>
</dbReference>
<proteinExistence type="predicted"/>
<organism evidence="2">
    <name type="scientific">Petromyces alliaceus</name>
    <name type="common">Aspergillus alliaceus</name>
    <dbReference type="NCBI Taxonomy" id="209559"/>
    <lineage>
        <taxon>Eukaryota</taxon>
        <taxon>Fungi</taxon>
        <taxon>Dikarya</taxon>
        <taxon>Ascomycota</taxon>
        <taxon>Pezizomycotina</taxon>
        <taxon>Eurotiomycetes</taxon>
        <taxon>Eurotiomycetidae</taxon>
        <taxon>Eurotiales</taxon>
        <taxon>Aspergillaceae</taxon>
        <taxon>Aspergillus</taxon>
        <taxon>Aspergillus subgen. Circumdati</taxon>
    </lineage>
</organism>
<gene>
    <name evidence="2" type="ORF">BDV23DRAFT_193111</name>
</gene>
<dbReference type="AlphaFoldDB" id="A0A5N7CBP3"/>
<dbReference type="PANTHER" id="PTHR24148">
    <property type="entry name" value="ANKYRIN REPEAT DOMAIN-CONTAINING PROTEIN 39 HOMOLOG-RELATED"/>
    <property type="match status" value="1"/>
</dbReference>
<dbReference type="InterPro" id="IPR052895">
    <property type="entry name" value="HetReg/Transcr_Mod"/>
</dbReference>
<sequence length="679" mass="76587">MSQYNYSPLLVGPSMIRVLCLLPNEDNTASIECQLITYTLPTGKGHHPYEALSYVWGSESKPQCIFIDGHSLPVTDNLYAALLHLRDHQLQRMLWIDAICINQQDDLEKACQIQFIPAIYGQASHVIVWLGETADHSDRALENIRVAAEDEPFTDKSTILWGKKTNHDAILMLLQRPWFRRIWVLQEVSAARSILVMCGPVKMNGYTFSLGLNGLNLTYEAHPGLESLIRSITYFMRGAIFRPEYTTRLHRVMSLGELMDMYHTREATRKHDKVYALLGMSSDDPNTADLLPDYGLPWDALFQRVITWILTENHAVETWPHREIAVIKAQGYILGRVNSVKDDTSRYDRQCVQISFNTTPRSLSYENEWGTQWLLQASAKPIQEGDILCLLQGALKPSIVTIYEDCFNIKMISVTPHQKREGGSMDRALQNVLHLQKEPLRDILLVWSWEAFQAHSGKENESEPLMRFNDTVPSDAAIVSENKRLNGLALILEDIVTIALRLGPRMIMDLLLEQRGKSLPISEAVVEIAAGNTAWGGEMLKWLLKQRGKSLPISRAVVQIAAGNTAWGGDILKRLLKQRGKSLPITEDVVRIAAGNPRQGYWILKQLLEEMGKSLPISEDVVKIAAGNTGQGYWIMELLLQQRGKSLPVPGDVFKVVAGNTKWGGEMLKQLLERNASYD</sequence>
<dbReference type="InterPro" id="IPR055530">
    <property type="entry name" value="DUF7104"/>
</dbReference>
<feature type="domain" description="Heterokaryon incompatibility" evidence="1">
    <location>
        <begin position="49"/>
        <end position="187"/>
    </location>
</feature>
<dbReference type="EMBL" id="ML735244">
    <property type="protein sequence ID" value="KAE8391566.1"/>
    <property type="molecule type" value="Genomic_DNA"/>
</dbReference>
<name>A0A5N7CBP3_PETAA</name>
<evidence type="ECO:0000313" key="2">
    <source>
        <dbReference type="EMBL" id="KAE8391566.1"/>
    </source>
</evidence>
<dbReference type="Proteomes" id="UP000326877">
    <property type="component" value="Unassembled WGS sequence"/>
</dbReference>
<dbReference type="PANTHER" id="PTHR24148:SF78">
    <property type="entry name" value="HETEROKARYON INCOMPATIBILITY DOMAIN-CONTAINING PROTEIN"/>
    <property type="match status" value="1"/>
</dbReference>
<dbReference type="Gene3D" id="1.20.5.340">
    <property type="match status" value="1"/>
</dbReference>
<dbReference type="Pfam" id="PF06985">
    <property type="entry name" value="HET"/>
    <property type="match status" value="1"/>
</dbReference>
<dbReference type="InterPro" id="IPR010730">
    <property type="entry name" value="HET"/>
</dbReference>
<accession>A0A5N7CBP3</accession>
<protein>
    <submittedName>
        <fullName evidence="2">Heterokaryon incompatibility protein-domain-containing protein</fullName>
    </submittedName>
</protein>
<evidence type="ECO:0000259" key="1">
    <source>
        <dbReference type="Pfam" id="PF06985"/>
    </source>
</evidence>
<reference evidence="2" key="1">
    <citation type="submission" date="2019-04" db="EMBL/GenBank/DDBJ databases">
        <title>Friends and foes A comparative genomics studyof 23 Aspergillus species from section Flavi.</title>
        <authorList>
            <consortium name="DOE Joint Genome Institute"/>
            <person name="Kjaerbolling I."/>
            <person name="Vesth T."/>
            <person name="Frisvad J.C."/>
            <person name="Nybo J.L."/>
            <person name="Theobald S."/>
            <person name="Kildgaard S."/>
            <person name="Isbrandt T."/>
            <person name="Kuo A."/>
            <person name="Sato A."/>
            <person name="Lyhne E.K."/>
            <person name="Kogle M.E."/>
            <person name="Wiebenga A."/>
            <person name="Kun R.S."/>
            <person name="Lubbers R.J."/>
            <person name="Makela M.R."/>
            <person name="Barry K."/>
            <person name="Chovatia M."/>
            <person name="Clum A."/>
            <person name="Daum C."/>
            <person name="Haridas S."/>
            <person name="He G."/>
            <person name="LaButti K."/>
            <person name="Lipzen A."/>
            <person name="Mondo S."/>
            <person name="Riley R."/>
            <person name="Salamov A."/>
            <person name="Simmons B.A."/>
            <person name="Magnuson J.K."/>
            <person name="Henrissat B."/>
            <person name="Mortensen U.H."/>
            <person name="Larsen T.O."/>
            <person name="Devries R.P."/>
            <person name="Grigoriev I.V."/>
            <person name="Machida M."/>
            <person name="Baker S.E."/>
            <person name="Andersen M.R."/>
        </authorList>
    </citation>
    <scope>NUCLEOTIDE SEQUENCE [LARGE SCALE GENOMIC DNA]</scope>
    <source>
        <strain evidence="2">IBT 14317</strain>
    </source>
</reference>